<keyword evidence="1" id="KW-1133">Transmembrane helix</keyword>
<evidence type="ECO:0000313" key="4">
    <source>
        <dbReference type="Proteomes" id="UP000244722"/>
    </source>
</evidence>
<sequence>MNPHENLSLAEAILGAIFLSLTIFNISRIPRETAWWYITVFCLFRTTGSSILLAVSLKHDYTNKGLLIPAIIFSGIAISPLLAASLGFLNSCTKHLPETRHPILRLLGIAHIAVIAALVLNIAGGTTMPYGAQSSSTSVVNSLNSAITYLRASAMVSLVAWGLILVSLVILSRHWGAFGRAARAFYIAVAGAVPFLFIRILYAILAAWAWKKGVVTAVPGGGKYGLITGDVGVLVGMRVLMEFLVVGGWVATGIWVGQRAEEFDAKGEEGV</sequence>
<keyword evidence="4" id="KW-1185">Reference proteome</keyword>
<proteinExistence type="predicted"/>
<dbReference type="OrthoDB" id="2560628at2759"/>
<dbReference type="InterPro" id="IPR056119">
    <property type="entry name" value="DUF7702"/>
</dbReference>
<protein>
    <recommendedName>
        <fullName evidence="2">DUF7702 domain-containing protein</fullName>
    </recommendedName>
</protein>
<dbReference type="PANTHER" id="PTHR42109:SF2">
    <property type="entry name" value="INTEGRAL MEMBRANE PROTEIN"/>
    <property type="match status" value="1"/>
</dbReference>
<dbReference type="PANTHER" id="PTHR42109">
    <property type="entry name" value="UNPLACED GENOMIC SCAFFOLD UM_SCAF_CONTIG_1.265, WHOLE GENOME SHOTGUN SEQUENCE"/>
    <property type="match status" value="1"/>
</dbReference>
<dbReference type="EMBL" id="NESQ01000167">
    <property type="protein sequence ID" value="PUU77022.1"/>
    <property type="molecule type" value="Genomic_DNA"/>
</dbReference>
<evidence type="ECO:0000256" key="1">
    <source>
        <dbReference type="SAM" id="Phobius"/>
    </source>
</evidence>
<feature type="transmembrane region" description="Helical" evidence="1">
    <location>
        <begin position="67"/>
        <end position="91"/>
    </location>
</feature>
<accession>A0A2T6ZNF5</accession>
<evidence type="ECO:0000259" key="2">
    <source>
        <dbReference type="Pfam" id="PF24800"/>
    </source>
</evidence>
<comment type="caution">
    <text evidence="3">The sequence shown here is derived from an EMBL/GenBank/DDBJ whole genome shotgun (WGS) entry which is preliminary data.</text>
</comment>
<feature type="transmembrane region" description="Helical" evidence="1">
    <location>
        <begin position="34"/>
        <end position="55"/>
    </location>
</feature>
<name>A0A2T6ZNF5_TUBBO</name>
<feature type="transmembrane region" description="Helical" evidence="1">
    <location>
        <begin position="184"/>
        <end position="211"/>
    </location>
</feature>
<reference evidence="3 4" key="1">
    <citation type="submission" date="2017-04" db="EMBL/GenBank/DDBJ databases">
        <title>Draft genome sequence of Tuber borchii Vittad., a whitish edible truffle.</title>
        <authorList>
            <consortium name="DOE Joint Genome Institute"/>
            <person name="Murat C."/>
            <person name="Kuo A."/>
            <person name="Barry K.W."/>
            <person name="Clum A."/>
            <person name="Dockter R.B."/>
            <person name="Fauchery L."/>
            <person name="Iotti M."/>
            <person name="Kohler A."/>
            <person name="Labutti K."/>
            <person name="Lindquist E.A."/>
            <person name="Lipzen A."/>
            <person name="Ohm R.A."/>
            <person name="Wang M."/>
            <person name="Grigoriev I.V."/>
            <person name="Zambonelli A."/>
            <person name="Martin F.M."/>
        </authorList>
    </citation>
    <scope>NUCLEOTIDE SEQUENCE [LARGE SCALE GENOMIC DNA]</scope>
    <source>
        <strain evidence="3 4">Tbo3840</strain>
    </source>
</reference>
<feature type="transmembrane region" description="Helical" evidence="1">
    <location>
        <begin position="6"/>
        <end position="27"/>
    </location>
</feature>
<keyword evidence="1" id="KW-0472">Membrane</keyword>
<feature type="transmembrane region" description="Helical" evidence="1">
    <location>
        <begin position="231"/>
        <end position="256"/>
    </location>
</feature>
<dbReference type="Proteomes" id="UP000244722">
    <property type="component" value="Unassembled WGS sequence"/>
</dbReference>
<organism evidence="3 4">
    <name type="scientific">Tuber borchii</name>
    <name type="common">White truffle</name>
    <dbReference type="NCBI Taxonomy" id="42251"/>
    <lineage>
        <taxon>Eukaryota</taxon>
        <taxon>Fungi</taxon>
        <taxon>Dikarya</taxon>
        <taxon>Ascomycota</taxon>
        <taxon>Pezizomycotina</taxon>
        <taxon>Pezizomycetes</taxon>
        <taxon>Pezizales</taxon>
        <taxon>Tuberaceae</taxon>
        <taxon>Tuber</taxon>
    </lineage>
</organism>
<feature type="transmembrane region" description="Helical" evidence="1">
    <location>
        <begin position="146"/>
        <end position="172"/>
    </location>
</feature>
<gene>
    <name evidence="3" type="ORF">B9Z19DRAFT_1087194</name>
</gene>
<dbReference type="Pfam" id="PF24800">
    <property type="entry name" value="DUF7702"/>
    <property type="match status" value="1"/>
</dbReference>
<dbReference type="AlphaFoldDB" id="A0A2T6ZNF5"/>
<feature type="domain" description="DUF7702" evidence="2">
    <location>
        <begin position="4"/>
        <end position="255"/>
    </location>
</feature>
<keyword evidence="1" id="KW-0812">Transmembrane</keyword>
<evidence type="ECO:0000313" key="3">
    <source>
        <dbReference type="EMBL" id="PUU77022.1"/>
    </source>
</evidence>
<feature type="transmembrane region" description="Helical" evidence="1">
    <location>
        <begin position="103"/>
        <end position="126"/>
    </location>
</feature>